<reference evidence="2 3" key="1">
    <citation type="journal article" date="2020" name="Phytopathology">
        <title>Genome Sequence Resources of Colletotrichum truncatum, C. plurivorum, C. musicola, and C. sojae: Four Species Pathogenic to Soybean (Glycine max).</title>
        <authorList>
            <person name="Rogerio F."/>
            <person name="Boufleur T.R."/>
            <person name="Ciampi-Guillardi M."/>
            <person name="Sukno S.A."/>
            <person name="Thon M.R."/>
            <person name="Massola Junior N.S."/>
            <person name="Baroncelli R."/>
        </authorList>
    </citation>
    <scope>NUCLEOTIDE SEQUENCE [LARGE SCALE GENOMIC DNA]</scope>
    <source>
        <strain evidence="2 3">LFN0009</strain>
    </source>
</reference>
<sequence>MIPATRPPAQAGGGEGIPHLPGGPHSRHEGIVGERFKKEKPRVLGGLEVVFQEKYAAVQRFFSEEEKERAQLLHAWASDADNILLDIPLSDDEAALSYAAEQTTTDTTVTGLWDIRYSRPVVDIAGCPKMLLGKGQHVSSHQTLPQQHPLQQYLAQQHLSPSVHQPTRQTIAIISMDLIGPADAPNATI</sequence>
<protein>
    <submittedName>
        <fullName evidence="2">Uncharacterized protein</fullName>
    </submittedName>
</protein>
<evidence type="ECO:0000313" key="3">
    <source>
        <dbReference type="Proteomes" id="UP000652219"/>
    </source>
</evidence>
<proteinExistence type="predicted"/>
<evidence type="ECO:0000256" key="1">
    <source>
        <dbReference type="SAM" id="MobiDB-lite"/>
    </source>
</evidence>
<comment type="caution">
    <text evidence="2">The sequence shown here is derived from an EMBL/GenBank/DDBJ whole genome shotgun (WGS) entry which is preliminary data.</text>
</comment>
<feature type="region of interest" description="Disordered" evidence="1">
    <location>
        <begin position="1"/>
        <end position="29"/>
    </location>
</feature>
<dbReference type="EMBL" id="WIGN01000436">
    <property type="protein sequence ID" value="KAF6793357.1"/>
    <property type="molecule type" value="Genomic_DNA"/>
</dbReference>
<organism evidence="2 3">
    <name type="scientific">Colletotrichum sojae</name>
    <dbReference type="NCBI Taxonomy" id="2175907"/>
    <lineage>
        <taxon>Eukaryota</taxon>
        <taxon>Fungi</taxon>
        <taxon>Dikarya</taxon>
        <taxon>Ascomycota</taxon>
        <taxon>Pezizomycotina</taxon>
        <taxon>Sordariomycetes</taxon>
        <taxon>Hypocreomycetidae</taxon>
        <taxon>Glomerellales</taxon>
        <taxon>Glomerellaceae</taxon>
        <taxon>Colletotrichum</taxon>
        <taxon>Colletotrichum orchidearum species complex</taxon>
    </lineage>
</organism>
<dbReference type="AlphaFoldDB" id="A0A8H6IRF7"/>
<name>A0A8H6IRF7_9PEZI</name>
<accession>A0A8H6IRF7</accession>
<dbReference type="Proteomes" id="UP000652219">
    <property type="component" value="Unassembled WGS sequence"/>
</dbReference>
<gene>
    <name evidence="2" type="ORF">CSOJ01_13962</name>
</gene>
<keyword evidence="3" id="KW-1185">Reference proteome</keyword>
<evidence type="ECO:0000313" key="2">
    <source>
        <dbReference type="EMBL" id="KAF6793357.1"/>
    </source>
</evidence>